<feature type="transmembrane region" description="Helical" evidence="1">
    <location>
        <begin position="316"/>
        <end position="334"/>
    </location>
</feature>
<dbReference type="Proteomes" id="UP000778262">
    <property type="component" value="Unassembled WGS sequence"/>
</dbReference>
<keyword evidence="1" id="KW-0472">Membrane</keyword>
<dbReference type="Pfam" id="PF14897">
    <property type="entry name" value="EpsG"/>
    <property type="match status" value="1"/>
</dbReference>
<feature type="transmembrane region" description="Helical" evidence="1">
    <location>
        <begin position="341"/>
        <end position="360"/>
    </location>
</feature>
<gene>
    <name evidence="2" type="ORF">EHJ13_10675</name>
</gene>
<dbReference type="AlphaFoldDB" id="A0A9Q4XK63"/>
<feature type="transmembrane region" description="Helical" evidence="1">
    <location>
        <begin position="30"/>
        <end position="48"/>
    </location>
</feature>
<accession>A0A9Q4XK63</accession>
<feature type="transmembrane region" description="Helical" evidence="1">
    <location>
        <begin position="6"/>
        <end position="23"/>
    </location>
</feature>
<feature type="transmembrane region" description="Helical" evidence="1">
    <location>
        <begin position="129"/>
        <end position="162"/>
    </location>
</feature>
<keyword evidence="1" id="KW-0812">Transmembrane</keyword>
<dbReference type="RefSeq" id="WP_161590880.1">
    <property type="nucleotide sequence ID" value="NZ_RPBY01000004.1"/>
</dbReference>
<proteinExistence type="predicted"/>
<evidence type="ECO:0000313" key="2">
    <source>
        <dbReference type="EMBL" id="NCH87893.1"/>
    </source>
</evidence>
<evidence type="ECO:0000313" key="3">
    <source>
        <dbReference type="Proteomes" id="UP000778262"/>
    </source>
</evidence>
<evidence type="ECO:0000256" key="1">
    <source>
        <dbReference type="SAM" id="Phobius"/>
    </source>
</evidence>
<feature type="transmembrane region" description="Helical" evidence="1">
    <location>
        <begin position="203"/>
        <end position="220"/>
    </location>
</feature>
<dbReference type="InterPro" id="IPR049458">
    <property type="entry name" value="EpsG-like"/>
</dbReference>
<sequence>MIRIFDLFAILTFIMIFGLLSSLKRKSSALSFLIFCLACVVVSFRTIGDDTAEYIDIYTAMSPAFSWDSMLNINGFRIEPLWGFFISLLKSAGFQGHYLFFFLSVLLPSLAIIWVYFKRDELHPKAAALFYFIFLLILYQYLINGVRAFAASCFVLLALWFLFKRSYLKLILASMLAVGLHSSAIIVIPFAVIFNMTLQRRHIGFLALFMIFCLVVVSQLDWQGDFVVHITSKLEYYLYSVENDMISQNRGRELYVYFARSVFISSVIYSIFLMLLSIDSYQDDKFIAGLYKCALFTLVTCVVLMFFGIFLFSYRLLQFAGPFLVFIVTHSLISKPKPFKFHVFMILTGFYWFIFILYASRFYDS</sequence>
<name>A0A9Q4XK63_9ENTR</name>
<keyword evidence="1" id="KW-1133">Transmembrane helix</keyword>
<comment type="caution">
    <text evidence="2">The sequence shown here is derived from an EMBL/GenBank/DDBJ whole genome shotgun (WGS) entry which is preliminary data.</text>
</comment>
<reference evidence="2" key="1">
    <citation type="submission" date="2018-11" db="EMBL/GenBank/DDBJ databases">
        <title>Genomics analysis of Putative Virulence Factors on Adhesion and Cytotoxicity for Cronobacter spp.</title>
        <authorList>
            <person name="Cui J."/>
        </authorList>
    </citation>
    <scope>NUCLEOTIDE SEQUENCE</scope>
    <source>
        <strain evidence="2">SD69</strain>
    </source>
</reference>
<feature type="transmembrane region" description="Helical" evidence="1">
    <location>
        <begin position="168"/>
        <end position="191"/>
    </location>
</feature>
<feature type="transmembrane region" description="Helical" evidence="1">
    <location>
        <begin position="98"/>
        <end position="117"/>
    </location>
</feature>
<feature type="transmembrane region" description="Helical" evidence="1">
    <location>
        <begin position="290"/>
        <end position="310"/>
    </location>
</feature>
<protein>
    <submittedName>
        <fullName evidence="2">EpsG family protein</fullName>
    </submittedName>
</protein>
<organism evidence="2 3">
    <name type="scientific">Cronobacter dublinensis</name>
    <dbReference type="NCBI Taxonomy" id="413497"/>
    <lineage>
        <taxon>Bacteria</taxon>
        <taxon>Pseudomonadati</taxon>
        <taxon>Pseudomonadota</taxon>
        <taxon>Gammaproteobacteria</taxon>
        <taxon>Enterobacterales</taxon>
        <taxon>Enterobacteriaceae</taxon>
        <taxon>Cronobacter</taxon>
    </lineage>
</organism>
<feature type="transmembrane region" description="Helical" evidence="1">
    <location>
        <begin position="254"/>
        <end position="278"/>
    </location>
</feature>
<dbReference type="EMBL" id="RPBY01000004">
    <property type="protein sequence ID" value="NCH87893.1"/>
    <property type="molecule type" value="Genomic_DNA"/>
</dbReference>